<dbReference type="OrthoDB" id="9775735at2"/>
<protein>
    <submittedName>
        <fullName evidence="9">BCCT family transporter</fullName>
    </submittedName>
</protein>
<feature type="transmembrane region" description="Helical" evidence="8">
    <location>
        <begin position="396"/>
        <end position="423"/>
    </location>
</feature>
<accession>A0A3R9Q2F9</accession>
<keyword evidence="10" id="KW-1185">Reference proteome</keyword>
<comment type="caution">
    <text evidence="9">The sequence shown here is derived from an EMBL/GenBank/DDBJ whole genome shotgun (WGS) entry which is preliminary data.</text>
</comment>
<sequence length="519" mass="57650">MNRNIMDWPTFIGALLLLIIVAGPLIIVPDFGEDVVNAANTFVSKNLGVLYLLVGMILFVFLLYIAFSQYGRIVLGARGVKPEFNTLTWAAMLFAAGIGSSVLYWGTIEWAYYYTGPPFGMEAESDAAIEWATTYGIFHWGPIAWAIYCLPALPIAYFFYVRKRPVLKISEACRPVLKKYSDGPVGTIVDILFMFGLLGGAGTTMALATPLIAEGFRYFTGVEPNMVVNTVVLIIVTIIFAISSYSGLRKGIRILSDINLWLSFLLLGFIFIVGPTVFLSNTMFNSIGMLLDNFFRMSTWTEPFAGIGGFEETGFPESWTVFYWAWWLVYAPFVGLFVARISRGRTIREMIIGTLVYGTIGCVLYFGILGNFGLYLEMTGQYSVVDVLNNNGAPAAIIGTIAQLPGSMFFVGVFVILATIFLATTFDSGSYILASVTQKEIDDEPLRWNRLFWAFVLATPSLVLMYLGGLETLQTASIVAGFPLIFIMGMLIISFTRAIKEDMPKTFGSKYYIYRDEKE</sequence>
<dbReference type="InterPro" id="IPR000060">
    <property type="entry name" value="BCCT_transptr"/>
</dbReference>
<dbReference type="PANTHER" id="PTHR30047">
    <property type="entry name" value="HIGH-AFFINITY CHOLINE TRANSPORT PROTEIN-RELATED"/>
    <property type="match status" value="1"/>
</dbReference>
<evidence type="ECO:0000256" key="6">
    <source>
        <dbReference type="ARBA" id="ARBA00022989"/>
    </source>
</evidence>
<evidence type="ECO:0000256" key="4">
    <source>
        <dbReference type="ARBA" id="ARBA00022475"/>
    </source>
</evidence>
<comment type="subcellular location">
    <subcellularLocation>
        <location evidence="1">Cell membrane</location>
        <topology evidence="1">Multi-pass membrane protein</topology>
    </subcellularLocation>
</comment>
<dbReference type="GO" id="GO:0005886">
    <property type="term" value="C:plasma membrane"/>
    <property type="evidence" value="ECO:0007669"/>
    <property type="project" value="UniProtKB-SubCell"/>
</dbReference>
<feature type="transmembrane region" description="Helical" evidence="8">
    <location>
        <begin position="87"/>
        <end position="106"/>
    </location>
</feature>
<feature type="transmembrane region" description="Helical" evidence="8">
    <location>
        <begin position="48"/>
        <end position="67"/>
    </location>
</feature>
<dbReference type="RefSeq" id="WP_125557307.1">
    <property type="nucleotide sequence ID" value="NZ_RBVX01000017.1"/>
</dbReference>
<feature type="transmembrane region" description="Helical" evidence="8">
    <location>
        <begin position="143"/>
        <end position="162"/>
    </location>
</feature>
<dbReference type="EMBL" id="RBVX01000017">
    <property type="protein sequence ID" value="RSL32174.1"/>
    <property type="molecule type" value="Genomic_DNA"/>
</dbReference>
<evidence type="ECO:0000256" key="8">
    <source>
        <dbReference type="SAM" id="Phobius"/>
    </source>
</evidence>
<keyword evidence="4" id="KW-1003">Cell membrane</keyword>
<keyword evidence="6 8" id="KW-1133">Transmembrane helix</keyword>
<dbReference type="NCBIfam" id="TIGR00842">
    <property type="entry name" value="bcct"/>
    <property type="match status" value="1"/>
</dbReference>
<dbReference type="PANTHER" id="PTHR30047:SF7">
    <property type="entry name" value="HIGH-AFFINITY CHOLINE TRANSPORT PROTEIN"/>
    <property type="match status" value="1"/>
</dbReference>
<gene>
    <name evidence="9" type="ORF">D7Z54_17260</name>
</gene>
<evidence type="ECO:0000256" key="3">
    <source>
        <dbReference type="ARBA" id="ARBA00022448"/>
    </source>
</evidence>
<feature type="transmembrane region" description="Helical" evidence="8">
    <location>
        <begin position="321"/>
        <end position="339"/>
    </location>
</feature>
<evidence type="ECO:0000256" key="2">
    <source>
        <dbReference type="ARBA" id="ARBA00005658"/>
    </source>
</evidence>
<dbReference type="AlphaFoldDB" id="A0A3R9Q2F9"/>
<reference evidence="9 10" key="1">
    <citation type="submission" date="2018-10" db="EMBL/GenBank/DDBJ databases">
        <title>Draft genome sequence of Bacillus salarius IM0101, isolated from a hypersaline soil in Inner Mongolia, China.</title>
        <authorList>
            <person name="Yamprayoonswat W."/>
            <person name="Boonvisut S."/>
            <person name="Jumpathong W."/>
            <person name="Sittihan S."/>
            <person name="Ruangsuj P."/>
            <person name="Wanthongcharoen S."/>
            <person name="Thongpramul N."/>
            <person name="Pimmason S."/>
            <person name="Yu B."/>
            <person name="Yasawong M."/>
        </authorList>
    </citation>
    <scope>NUCLEOTIDE SEQUENCE [LARGE SCALE GENOMIC DNA]</scope>
    <source>
        <strain evidence="9 10">IM0101</strain>
    </source>
</reference>
<dbReference type="Proteomes" id="UP000275076">
    <property type="component" value="Unassembled WGS sequence"/>
</dbReference>
<evidence type="ECO:0000313" key="9">
    <source>
        <dbReference type="EMBL" id="RSL32174.1"/>
    </source>
</evidence>
<evidence type="ECO:0000313" key="10">
    <source>
        <dbReference type="Proteomes" id="UP000275076"/>
    </source>
</evidence>
<evidence type="ECO:0000256" key="1">
    <source>
        <dbReference type="ARBA" id="ARBA00004651"/>
    </source>
</evidence>
<feature type="transmembrane region" description="Helical" evidence="8">
    <location>
        <begin position="183"/>
        <end position="207"/>
    </location>
</feature>
<dbReference type="InterPro" id="IPR018093">
    <property type="entry name" value="BCCT_CS"/>
</dbReference>
<evidence type="ECO:0000256" key="5">
    <source>
        <dbReference type="ARBA" id="ARBA00022692"/>
    </source>
</evidence>
<feature type="transmembrane region" description="Helical" evidence="8">
    <location>
        <begin position="260"/>
        <end position="280"/>
    </location>
</feature>
<evidence type="ECO:0000256" key="7">
    <source>
        <dbReference type="ARBA" id="ARBA00023136"/>
    </source>
</evidence>
<keyword evidence="3" id="KW-0813">Transport</keyword>
<feature type="transmembrane region" description="Helical" evidence="8">
    <location>
        <begin position="451"/>
        <end position="469"/>
    </location>
</feature>
<feature type="transmembrane region" description="Helical" evidence="8">
    <location>
        <begin position="7"/>
        <end position="28"/>
    </location>
</feature>
<keyword evidence="7 8" id="KW-0472">Membrane</keyword>
<name>A0A3R9Q2F9_9BACI</name>
<keyword evidence="5 8" id="KW-0812">Transmembrane</keyword>
<dbReference type="Pfam" id="PF02028">
    <property type="entry name" value="BCCT"/>
    <property type="match status" value="1"/>
</dbReference>
<feature type="transmembrane region" description="Helical" evidence="8">
    <location>
        <begin position="475"/>
        <end position="495"/>
    </location>
</feature>
<organism evidence="9 10">
    <name type="scientific">Salibacterium salarium</name>
    <dbReference type="NCBI Taxonomy" id="284579"/>
    <lineage>
        <taxon>Bacteria</taxon>
        <taxon>Bacillati</taxon>
        <taxon>Bacillota</taxon>
        <taxon>Bacilli</taxon>
        <taxon>Bacillales</taxon>
        <taxon>Bacillaceae</taxon>
    </lineage>
</organism>
<feature type="transmembrane region" description="Helical" evidence="8">
    <location>
        <begin position="351"/>
        <end position="376"/>
    </location>
</feature>
<proteinExistence type="inferred from homology"/>
<dbReference type="GO" id="GO:0022857">
    <property type="term" value="F:transmembrane transporter activity"/>
    <property type="evidence" value="ECO:0007669"/>
    <property type="project" value="InterPro"/>
</dbReference>
<dbReference type="PROSITE" id="PS01303">
    <property type="entry name" value="BCCT"/>
    <property type="match status" value="1"/>
</dbReference>
<feature type="transmembrane region" description="Helical" evidence="8">
    <location>
        <begin position="227"/>
        <end position="248"/>
    </location>
</feature>
<comment type="similarity">
    <text evidence="2">Belongs to the BCCT transporter (TC 2.A.15) family.</text>
</comment>